<gene>
    <name evidence="1" type="ORF">EHEKIMEA_00219</name>
</gene>
<evidence type="ECO:0000313" key="1">
    <source>
        <dbReference type="EMBL" id="UNY47101.1"/>
    </source>
</evidence>
<keyword evidence="2" id="KW-1185">Reference proteome</keyword>
<sequence>MKFYVIRGYTVAEVEVNRPRQAFYIDPIDIIPREILQQADFVFQIVENGMIRFLKKRSPGKHKNFFDLRLALNHIEVYYREYSFLDYKIEGFEIWDFTDVSSIAEKRDLVHDCVTKLRNGK</sequence>
<organism evidence="1 2">
    <name type="scientific">Cronobacter phage LPCS28</name>
    <dbReference type="NCBI Taxonomy" id="2924885"/>
    <lineage>
        <taxon>Viruses</taxon>
        <taxon>Duplodnaviria</taxon>
        <taxon>Heunggongvirae</taxon>
        <taxon>Uroviricota</taxon>
        <taxon>Caudoviricetes</taxon>
        <taxon>Pantevenvirales</taxon>
        <taxon>Straboviridae</taxon>
        <taxon>Nanhuvirus</taxon>
        <taxon>Nanhuvirus LPCS28</taxon>
    </lineage>
</organism>
<dbReference type="EMBL" id="OM638103">
    <property type="protein sequence ID" value="UNY47101.1"/>
    <property type="molecule type" value="Genomic_DNA"/>
</dbReference>
<reference evidence="1 2" key="1">
    <citation type="submission" date="2022-02" db="EMBL/GenBank/DDBJ databases">
        <authorList>
            <person name="Tian F."/>
            <person name="Li J."/>
            <person name="Li F."/>
            <person name="Tong Y."/>
        </authorList>
    </citation>
    <scope>NUCLEOTIDE SEQUENCE [LARGE SCALE GENOMIC DNA]</scope>
</reference>
<proteinExistence type="predicted"/>
<dbReference type="Proteomes" id="UP000832072">
    <property type="component" value="Segment"/>
</dbReference>
<name>A0AAE9GBP0_9CAUD</name>
<accession>A0AAE9GBP0</accession>
<protein>
    <submittedName>
        <fullName evidence="1">Uncharacterized protein</fullName>
    </submittedName>
</protein>
<evidence type="ECO:0000313" key="2">
    <source>
        <dbReference type="Proteomes" id="UP000832072"/>
    </source>
</evidence>